<protein>
    <recommendedName>
        <fullName evidence="7">Beta-lactamase-related domain-containing protein</fullName>
    </recommendedName>
</protein>
<keyword evidence="2" id="KW-1133">Transmembrane helix</keyword>
<dbReference type="RefSeq" id="XP_069203315.1">
    <property type="nucleotide sequence ID" value="XM_069347467.1"/>
</dbReference>
<evidence type="ECO:0008006" key="7">
    <source>
        <dbReference type="Google" id="ProtNLM"/>
    </source>
</evidence>
<dbReference type="Pfam" id="PF11954">
    <property type="entry name" value="DUF3471"/>
    <property type="match status" value="1"/>
</dbReference>
<dbReference type="Pfam" id="PF00144">
    <property type="entry name" value="Beta-lactamase"/>
    <property type="match status" value="1"/>
</dbReference>
<accession>A0ABR3PLX8</accession>
<dbReference type="PANTHER" id="PTHR46825:SF9">
    <property type="entry name" value="BETA-LACTAMASE-RELATED DOMAIN-CONTAINING PROTEIN"/>
    <property type="match status" value="1"/>
</dbReference>
<organism evidence="5 6">
    <name type="scientific">Neodothiora populina</name>
    <dbReference type="NCBI Taxonomy" id="2781224"/>
    <lineage>
        <taxon>Eukaryota</taxon>
        <taxon>Fungi</taxon>
        <taxon>Dikarya</taxon>
        <taxon>Ascomycota</taxon>
        <taxon>Pezizomycotina</taxon>
        <taxon>Dothideomycetes</taxon>
        <taxon>Dothideomycetidae</taxon>
        <taxon>Dothideales</taxon>
        <taxon>Dothioraceae</taxon>
        <taxon>Neodothiora</taxon>
    </lineage>
</organism>
<dbReference type="PANTHER" id="PTHR46825">
    <property type="entry name" value="D-ALANYL-D-ALANINE-CARBOXYPEPTIDASE/ENDOPEPTIDASE AMPH"/>
    <property type="match status" value="1"/>
</dbReference>
<evidence type="ECO:0000259" key="3">
    <source>
        <dbReference type="Pfam" id="PF00144"/>
    </source>
</evidence>
<comment type="caution">
    <text evidence="5">The sequence shown here is derived from an EMBL/GenBank/DDBJ whole genome shotgun (WGS) entry which is preliminary data.</text>
</comment>
<dbReference type="Gene3D" id="3.40.710.10">
    <property type="entry name" value="DD-peptidase/beta-lactamase superfamily"/>
    <property type="match status" value="1"/>
</dbReference>
<keyword evidence="2" id="KW-0812">Transmembrane</keyword>
<proteinExistence type="inferred from homology"/>
<feature type="domain" description="Peptidase S12 Pab87-related C-terminal" evidence="4">
    <location>
        <begin position="434"/>
        <end position="533"/>
    </location>
</feature>
<dbReference type="InterPro" id="IPR050491">
    <property type="entry name" value="AmpC-like"/>
</dbReference>
<dbReference type="InterPro" id="IPR001466">
    <property type="entry name" value="Beta-lactam-related"/>
</dbReference>
<feature type="transmembrane region" description="Helical" evidence="2">
    <location>
        <begin position="12"/>
        <end position="36"/>
    </location>
</feature>
<evidence type="ECO:0000259" key="4">
    <source>
        <dbReference type="Pfam" id="PF11954"/>
    </source>
</evidence>
<dbReference type="Gene3D" id="2.40.128.600">
    <property type="match status" value="1"/>
</dbReference>
<evidence type="ECO:0000256" key="2">
    <source>
        <dbReference type="SAM" id="Phobius"/>
    </source>
</evidence>
<keyword evidence="2" id="KW-0472">Membrane</keyword>
<sequence length="537" mass="59472">MFPSRRSVAVRGFIIHFIMLSSVGIRNLALCTQIFLQDSSASPFTARFNKTANSLLEDLHIPGFSIAVVHGSETYAAGYGLATIPDVPATADTLYYPGSTTKAFTAAAVSLLVDNSSFNWDTPLSTIIHDDFVLSDDWATKHITVEDALSHRTGLPRHDFVYGGKEGTAQSIVRRLRDLPLTAEPRTRFQYCNLMFTTMGYVVEKVSSSSLGAFMREKIWQPLNMTNTYSSVDDALNSPRHFATGYAWKNDTSQFIDVPYTPVGEIGGAGFIISTVSDYAKWLRVMIYQSPPLSKSGHAAVISARTLVPMDLESMLRQGYIGDVTYGLGWERFVYRGYLVISHSGGIRGFGTLLLYVPQLEWGAVMMGNNVLQVSVAEQVVILGLLDDLLSVAEEDRFDYVELYRNQTAEKAKLLESAEETLYPDLPSSRLPKLLPLTKYAGSYHHPAYGNVRLSAKGSGLHVTFNKTLVAGSDSYLDHISGEYWIVTVVDSDTKEIEKKTKAEFRVGSNGHVMELGAQIDDELAALNRKTWFKKVE</sequence>
<comment type="similarity">
    <text evidence="1">Belongs to the peptidase S12 family.</text>
</comment>
<feature type="domain" description="Beta-lactamase-related" evidence="3">
    <location>
        <begin position="49"/>
        <end position="369"/>
    </location>
</feature>
<dbReference type="EMBL" id="JBFMKM010000003">
    <property type="protein sequence ID" value="KAL1310466.1"/>
    <property type="molecule type" value="Genomic_DNA"/>
</dbReference>
<name>A0ABR3PLX8_9PEZI</name>
<gene>
    <name evidence="5" type="ORF">AAFC00_000759</name>
</gene>
<evidence type="ECO:0000313" key="5">
    <source>
        <dbReference type="EMBL" id="KAL1310466.1"/>
    </source>
</evidence>
<dbReference type="Proteomes" id="UP001562354">
    <property type="component" value="Unassembled WGS sequence"/>
</dbReference>
<dbReference type="InterPro" id="IPR021860">
    <property type="entry name" value="Peptidase_S12_Pab87-rel_C"/>
</dbReference>
<dbReference type="GeneID" id="95974462"/>
<evidence type="ECO:0000256" key="1">
    <source>
        <dbReference type="ARBA" id="ARBA00038215"/>
    </source>
</evidence>
<evidence type="ECO:0000313" key="6">
    <source>
        <dbReference type="Proteomes" id="UP001562354"/>
    </source>
</evidence>
<reference evidence="5 6" key="1">
    <citation type="submission" date="2024-07" db="EMBL/GenBank/DDBJ databases">
        <title>Draft sequence of the Neodothiora populina.</title>
        <authorList>
            <person name="Drown D.D."/>
            <person name="Schuette U.S."/>
            <person name="Buechlein A.B."/>
            <person name="Rusch D.R."/>
            <person name="Winton L.W."/>
            <person name="Adams G.A."/>
        </authorList>
    </citation>
    <scope>NUCLEOTIDE SEQUENCE [LARGE SCALE GENOMIC DNA]</scope>
    <source>
        <strain evidence="5 6">CPC 39397</strain>
    </source>
</reference>
<dbReference type="InterPro" id="IPR012338">
    <property type="entry name" value="Beta-lactam/transpept-like"/>
</dbReference>
<keyword evidence="6" id="KW-1185">Reference proteome</keyword>
<dbReference type="SUPFAM" id="SSF56601">
    <property type="entry name" value="beta-lactamase/transpeptidase-like"/>
    <property type="match status" value="1"/>
</dbReference>